<keyword evidence="3" id="KW-1029">Fimbrium biogenesis</keyword>
<dbReference type="InterPro" id="IPR011047">
    <property type="entry name" value="Quinoprotein_ADH-like_sf"/>
</dbReference>
<name>T0AZ57_9RHOO</name>
<evidence type="ECO:0000256" key="7">
    <source>
        <dbReference type="SAM" id="MobiDB-lite"/>
    </source>
</evidence>
<dbReference type="PATRIC" id="fig|1348657.5.peg.1296"/>
<dbReference type="STRING" id="1348657.M622_01595"/>
<keyword evidence="6" id="KW-0281">Fimbrium</keyword>
<comment type="similarity">
    <text evidence="2">Belongs to the PilY1 family.</text>
</comment>
<dbReference type="InterPro" id="IPR015943">
    <property type="entry name" value="WD40/YVTN_repeat-like_dom_sf"/>
</dbReference>
<gene>
    <name evidence="9" type="ORF">M622_01595</name>
</gene>
<sequence>MLYVGSNDGMLHGFNAETGVEEFAYIPHLIGFDNLFRLTQPSYSHRYLVDGPARVADAYMDGAWKTVLVGSTGAGGKGYFALDVENPEAMSASKIMWEFTDAELGAAIGQAAIVVGENGQWLAIFGNGYNSVSHKAQLFIVDLKTGALLKKIDTQVGGTGTGSASPNGLATPLAIDTDYNGAVDLVYAGDMHGNLWKFDLGSKDAGEWGIPFSANSKPAPLFVARYGSELQAITAKPQAARNPTGGVAVYFGTGQMFEIGDQGDMRVQSFYGLIDKCGLSKAGDCGKATTVDGHTAHIARSSLVQQSIIKEVNGTFGDLTWDARITSENKLGTKDLGFYMDLVSPVHGKQGERAVSTPLIWDDRIIFVTQIPDPDPCSYGGESWIMELAPLSGARTTFSVFDMNADGKFDDSDNLTGEGGGVVSGRKVPGGLAKTPATVSGDGATFKYTMGSGAVLGKTANRTSGELGRQSWRQLR</sequence>
<evidence type="ECO:0000259" key="8">
    <source>
        <dbReference type="Pfam" id="PF05567"/>
    </source>
</evidence>
<evidence type="ECO:0000256" key="6">
    <source>
        <dbReference type="ARBA" id="ARBA00023263"/>
    </source>
</evidence>
<evidence type="ECO:0000256" key="2">
    <source>
        <dbReference type="ARBA" id="ARBA00008387"/>
    </source>
</evidence>
<dbReference type="Proteomes" id="UP000015455">
    <property type="component" value="Unassembled WGS sequence"/>
</dbReference>
<keyword evidence="5" id="KW-0106">Calcium</keyword>
<keyword evidence="4" id="KW-0479">Metal-binding</keyword>
<evidence type="ECO:0000256" key="1">
    <source>
        <dbReference type="ARBA" id="ARBA00004561"/>
    </source>
</evidence>
<comment type="subcellular location">
    <subcellularLocation>
        <location evidence="1">Fimbrium</location>
    </subcellularLocation>
</comment>
<dbReference type="GO" id="GO:0009289">
    <property type="term" value="C:pilus"/>
    <property type="evidence" value="ECO:0007669"/>
    <property type="project" value="UniProtKB-SubCell"/>
</dbReference>
<organism evidence="9 10">
    <name type="scientific">Thauera terpenica 58Eu</name>
    <dbReference type="NCBI Taxonomy" id="1348657"/>
    <lineage>
        <taxon>Bacteria</taxon>
        <taxon>Pseudomonadati</taxon>
        <taxon>Pseudomonadota</taxon>
        <taxon>Betaproteobacteria</taxon>
        <taxon>Rhodocyclales</taxon>
        <taxon>Zoogloeaceae</taxon>
        <taxon>Thauera</taxon>
    </lineage>
</organism>
<dbReference type="SUPFAM" id="SSF50998">
    <property type="entry name" value="Quinoprotein alcohol dehydrogenase-like"/>
    <property type="match status" value="1"/>
</dbReference>
<keyword evidence="10" id="KW-1185">Reference proteome</keyword>
<accession>T0AZ57</accession>
<feature type="domain" description="PilY1 beta-propeller" evidence="8">
    <location>
        <begin position="2"/>
        <end position="316"/>
    </location>
</feature>
<dbReference type="Pfam" id="PF05567">
    <property type="entry name" value="T4P_PilY1"/>
    <property type="match status" value="1"/>
</dbReference>
<dbReference type="Gene3D" id="2.130.10.10">
    <property type="entry name" value="YVTN repeat-like/Quinoprotein amine dehydrogenase"/>
    <property type="match status" value="1"/>
</dbReference>
<dbReference type="GO" id="GO:0046872">
    <property type="term" value="F:metal ion binding"/>
    <property type="evidence" value="ECO:0007669"/>
    <property type="project" value="UniProtKB-KW"/>
</dbReference>
<evidence type="ECO:0000313" key="10">
    <source>
        <dbReference type="Proteomes" id="UP000015455"/>
    </source>
</evidence>
<comment type="caution">
    <text evidence="9">The sequence shown here is derived from an EMBL/GenBank/DDBJ whole genome shotgun (WGS) entry which is preliminary data.</text>
</comment>
<proteinExistence type="inferred from homology"/>
<evidence type="ECO:0000256" key="3">
    <source>
        <dbReference type="ARBA" id="ARBA00022558"/>
    </source>
</evidence>
<evidence type="ECO:0000313" key="9">
    <source>
        <dbReference type="EMBL" id="EPZ15888.1"/>
    </source>
</evidence>
<dbReference type="EMBL" id="ATJV01000048">
    <property type="protein sequence ID" value="EPZ15888.1"/>
    <property type="molecule type" value="Genomic_DNA"/>
</dbReference>
<dbReference type="eggNOG" id="COG3419">
    <property type="taxonomic scope" value="Bacteria"/>
</dbReference>
<evidence type="ECO:0000256" key="4">
    <source>
        <dbReference type="ARBA" id="ARBA00022723"/>
    </source>
</evidence>
<reference evidence="9 10" key="1">
    <citation type="submission" date="2013-06" db="EMBL/GenBank/DDBJ databases">
        <title>Draft genome sequence of Thauera terpenica.</title>
        <authorList>
            <person name="Liu B."/>
            <person name="Frostegard A.H."/>
            <person name="Shapleigh J.P."/>
        </authorList>
    </citation>
    <scope>NUCLEOTIDE SEQUENCE [LARGE SCALE GENOMIC DNA]</scope>
    <source>
        <strain evidence="9 10">58Eu</strain>
    </source>
</reference>
<protein>
    <recommendedName>
        <fullName evidence="8">PilY1 beta-propeller domain-containing protein</fullName>
    </recommendedName>
</protein>
<feature type="region of interest" description="Disordered" evidence="7">
    <location>
        <begin position="416"/>
        <end position="436"/>
    </location>
</feature>
<dbReference type="AlphaFoldDB" id="T0AZ57"/>
<dbReference type="InterPro" id="IPR008707">
    <property type="entry name" value="B-propeller_PilY1"/>
</dbReference>
<evidence type="ECO:0000256" key="5">
    <source>
        <dbReference type="ARBA" id="ARBA00022837"/>
    </source>
</evidence>